<dbReference type="PROSITE" id="PS50850">
    <property type="entry name" value="MFS"/>
    <property type="match status" value="1"/>
</dbReference>
<feature type="transmembrane region" description="Helical" evidence="4">
    <location>
        <begin position="374"/>
        <end position="392"/>
    </location>
</feature>
<evidence type="ECO:0000256" key="2">
    <source>
        <dbReference type="ARBA" id="ARBA00022989"/>
    </source>
</evidence>
<feature type="transmembrane region" description="Helical" evidence="4">
    <location>
        <begin position="179"/>
        <end position="202"/>
    </location>
</feature>
<keyword evidence="2 4" id="KW-1133">Transmembrane helix</keyword>
<dbReference type="EMBL" id="BAPV01000013">
    <property type="protein sequence ID" value="GBQ89467.1"/>
    <property type="molecule type" value="Genomic_DNA"/>
</dbReference>
<name>A0ABQ0Q3E0_9PROT</name>
<feature type="transmembrane region" description="Helical" evidence="4">
    <location>
        <begin position="21"/>
        <end position="44"/>
    </location>
</feature>
<keyword evidence="3 4" id="KW-0472">Membrane</keyword>
<dbReference type="InterPro" id="IPR011701">
    <property type="entry name" value="MFS"/>
</dbReference>
<feature type="transmembrane region" description="Helical" evidence="4">
    <location>
        <begin position="251"/>
        <end position="273"/>
    </location>
</feature>
<dbReference type="Gene3D" id="1.20.1250.20">
    <property type="entry name" value="MFS general substrate transporter like domains"/>
    <property type="match status" value="2"/>
</dbReference>
<comment type="caution">
    <text evidence="6">The sequence shown here is derived from an EMBL/GenBank/DDBJ whole genome shotgun (WGS) entry which is preliminary data.</text>
</comment>
<feature type="transmembrane region" description="Helical" evidence="4">
    <location>
        <begin position="222"/>
        <end position="245"/>
    </location>
</feature>
<protein>
    <submittedName>
        <fullName evidence="6">Major facilitator superfamily transporter</fullName>
    </submittedName>
</protein>
<dbReference type="InterPro" id="IPR052714">
    <property type="entry name" value="MFS_Exporter"/>
</dbReference>
<organism evidence="6 7">
    <name type="scientific">Asaia krungthepensis NRIC 0535</name>
    <dbReference type="NCBI Taxonomy" id="1307925"/>
    <lineage>
        <taxon>Bacteria</taxon>
        <taxon>Pseudomonadati</taxon>
        <taxon>Pseudomonadota</taxon>
        <taxon>Alphaproteobacteria</taxon>
        <taxon>Acetobacterales</taxon>
        <taxon>Acetobacteraceae</taxon>
        <taxon>Asaia</taxon>
    </lineage>
</organism>
<keyword evidence="7" id="KW-1185">Reference proteome</keyword>
<feature type="transmembrane region" description="Helical" evidence="4">
    <location>
        <begin position="347"/>
        <end position="368"/>
    </location>
</feature>
<feature type="transmembrane region" description="Helical" evidence="4">
    <location>
        <begin position="309"/>
        <end position="335"/>
    </location>
</feature>
<gene>
    <name evidence="6" type="ORF">AA0535_1802</name>
</gene>
<dbReference type="RefSeq" id="WP_264815673.1">
    <property type="nucleotide sequence ID" value="NZ_BAPV01000013.1"/>
</dbReference>
<dbReference type="Pfam" id="PF07690">
    <property type="entry name" value="MFS_1"/>
    <property type="match status" value="1"/>
</dbReference>
<dbReference type="Proteomes" id="UP001062776">
    <property type="component" value="Unassembled WGS sequence"/>
</dbReference>
<evidence type="ECO:0000256" key="1">
    <source>
        <dbReference type="ARBA" id="ARBA00022692"/>
    </source>
</evidence>
<evidence type="ECO:0000259" key="5">
    <source>
        <dbReference type="PROSITE" id="PS50850"/>
    </source>
</evidence>
<dbReference type="PANTHER" id="PTHR23531:SF1">
    <property type="entry name" value="QUINOLENE RESISTANCE PROTEIN NORA"/>
    <property type="match status" value="1"/>
</dbReference>
<sequence>MTQSAKHASANPDNVSTFRGLAPLILSIFLGYFSVSVPLGPMALEIRERLGFGSATIGGVIGLQSLATLLTRHWAGTLCDSRGPRHVILIGLPLAALSGLAYALAGVLDPGRFVVLETLIFGRLLMGLAESLFLTGLMSWGIARLGAARTGVVMSWTGMALYAAIGLGAASGLTGFESGGLTLVGFLMAAAPVLVLGCILPLRPVAPSGGGRTPFHKVLGMIWRFGAVLALATIPYAALSAFLTLDYYEHGWSHAGAGFAAFAVAYIAVRLFAAGLPDRIGAMRVALGSLALETIGQVLLWSASRPEMAVTGAAITGLGFSLVFPSMGVLALNLVPPSIRGRALGNFIAFADIALGVTGPIMGLAISYFTTGTAFLIGALATIAALCLVPGMHRQTAKQARYSSSGRSASR</sequence>
<reference evidence="6" key="1">
    <citation type="submission" date="2013-04" db="EMBL/GenBank/DDBJ databases">
        <title>The genome sequencing project of 58 acetic acid bacteria.</title>
        <authorList>
            <person name="Okamoto-Kainuma A."/>
            <person name="Ishikawa M."/>
            <person name="Umino S."/>
            <person name="Koizumi Y."/>
            <person name="Shiwa Y."/>
            <person name="Yoshikawa H."/>
            <person name="Matsutani M."/>
            <person name="Matsushita K."/>
        </authorList>
    </citation>
    <scope>NUCLEOTIDE SEQUENCE</scope>
    <source>
        <strain evidence="6">NRIC 0535</strain>
    </source>
</reference>
<accession>A0ABQ0Q3E0</accession>
<evidence type="ECO:0000256" key="4">
    <source>
        <dbReference type="SAM" id="Phobius"/>
    </source>
</evidence>
<proteinExistence type="predicted"/>
<feature type="transmembrane region" description="Helical" evidence="4">
    <location>
        <begin position="120"/>
        <end position="140"/>
    </location>
</feature>
<feature type="transmembrane region" description="Helical" evidence="4">
    <location>
        <begin position="152"/>
        <end position="173"/>
    </location>
</feature>
<dbReference type="InterPro" id="IPR036259">
    <property type="entry name" value="MFS_trans_sf"/>
</dbReference>
<dbReference type="SUPFAM" id="SSF103473">
    <property type="entry name" value="MFS general substrate transporter"/>
    <property type="match status" value="1"/>
</dbReference>
<feature type="transmembrane region" description="Helical" evidence="4">
    <location>
        <begin position="50"/>
        <end position="75"/>
    </location>
</feature>
<dbReference type="InterPro" id="IPR020846">
    <property type="entry name" value="MFS_dom"/>
</dbReference>
<evidence type="ECO:0000256" key="3">
    <source>
        <dbReference type="ARBA" id="ARBA00023136"/>
    </source>
</evidence>
<keyword evidence="1 4" id="KW-0812">Transmembrane</keyword>
<evidence type="ECO:0000313" key="7">
    <source>
        <dbReference type="Proteomes" id="UP001062776"/>
    </source>
</evidence>
<evidence type="ECO:0000313" key="6">
    <source>
        <dbReference type="EMBL" id="GBQ89467.1"/>
    </source>
</evidence>
<feature type="transmembrane region" description="Helical" evidence="4">
    <location>
        <begin position="87"/>
        <end position="108"/>
    </location>
</feature>
<feature type="domain" description="Major facilitator superfamily (MFS) profile" evidence="5">
    <location>
        <begin position="178"/>
        <end position="411"/>
    </location>
</feature>
<dbReference type="PANTHER" id="PTHR23531">
    <property type="entry name" value="QUINOLENE RESISTANCE PROTEIN NORA"/>
    <property type="match status" value="1"/>
</dbReference>